<accession>A0A6B9VYN5</accession>
<name>A0A6B9VYN5_ALLTU</name>
<sequence>MEIVCPAPPPEYMIQQESHRGRLIETSSKIPTSTRNPADKVHYIVHFRDWRLTHSVTLALDVPKMGTIGSGELENRQTPVGIPAFLLFSGPIRKRIQYLLVVNRTNHLHGYLCFGTKQLELGSVNRNMYYPYGRSSN</sequence>
<proteinExistence type="predicted"/>
<evidence type="ECO:0000313" key="1">
    <source>
        <dbReference type="EMBL" id="QHQ73422.1"/>
    </source>
</evidence>
<geneLocation type="chloroplast" evidence="1"/>
<protein>
    <submittedName>
        <fullName evidence="1">Uncharacterized protein</fullName>
    </submittedName>
</protein>
<dbReference type="EMBL" id="MN158715">
    <property type="protein sequence ID" value="QHQ73441.1"/>
    <property type="molecule type" value="Genomic_DNA"/>
</dbReference>
<keyword evidence="1" id="KW-0934">Plastid</keyword>
<gene>
    <name evidence="1" type="primary">ycf15</name>
</gene>
<keyword evidence="1" id="KW-0150">Chloroplast</keyword>
<dbReference type="EMBL" id="MN158715">
    <property type="protein sequence ID" value="QHQ73422.1"/>
    <property type="molecule type" value="Genomic_DNA"/>
</dbReference>
<dbReference type="AlphaFoldDB" id="A0A6B9VYN5"/>
<reference evidence="1" key="1">
    <citation type="journal article" date="2019" name="Mitochondrial DNA Part B Resour">
        <title>Characterization of the complete chloroplast genome of Allium tuberosum.</title>
        <authorList>
            <person name="Wang H."/>
            <person name="Li X."/>
            <person name="Ye F."/>
            <person name="Wang L."/>
            <person name="Wang J."/>
            <person name="Chen W."/>
        </authorList>
    </citation>
    <scope>NUCLEOTIDE SEQUENCE</scope>
</reference>
<organism evidence="1">
    <name type="scientific">Allium tuberosum</name>
    <name type="common">Garlic chives</name>
    <dbReference type="NCBI Taxonomy" id="4683"/>
    <lineage>
        <taxon>Eukaryota</taxon>
        <taxon>Viridiplantae</taxon>
        <taxon>Streptophyta</taxon>
        <taxon>Embryophyta</taxon>
        <taxon>Tracheophyta</taxon>
        <taxon>Spermatophyta</taxon>
        <taxon>Magnoliopsida</taxon>
        <taxon>Liliopsida</taxon>
        <taxon>Asparagales</taxon>
        <taxon>Amaryllidaceae</taxon>
        <taxon>Allioideae</taxon>
        <taxon>Allieae</taxon>
        <taxon>Allium</taxon>
    </lineage>
</organism>